<reference evidence="1 2" key="1">
    <citation type="submission" date="2023-09" db="EMBL/GenBank/DDBJ databases">
        <title>Aquirufa genomes.</title>
        <authorList>
            <person name="Pitt A."/>
        </authorList>
    </citation>
    <scope>NUCLEOTIDE SEQUENCE [LARGE SCALE GENOMIC DNA]</scope>
    <source>
        <strain evidence="1 2">LEOWEIH-7C</strain>
    </source>
</reference>
<dbReference type="RefSeq" id="WP_316070091.1">
    <property type="nucleotide sequence ID" value="NZ_JAVNWW010000001.1"/>
</dbReference>
<comment type="caution">
    <text evidence="1">The sequence shown here is derived from an EMBL/GenBank/DDBJ whole genome shotgun (WGS) entry which is preliminary data.</text>
</comment>
<protein>
    <submittedName>
        <fullName evidence="1">Phytanoyl-CoA dioxygenase family protein</fullName>
    </submittedName>
</protein>
<dbReference type="SUPFAM" id="SSF51197">
    <property type="entry name" value="Clavaminate synthase-like"/>
    <property type="match status" value="1"/>
</dbReference>
<sequence length="316" mass="36930">MQSMNLPWVESPFFQKILATKKLSAADAALAKEYNEQGYVVVKNVFSEELIDQIIRDMQEKGFNPDYPIETFRNDIRIQDLWEKSEPVKQMAAHPEIIKTLEMLYDREVIPFQTLNFKVGSQQKAHSDTMHFSSLPARYMCGVWVALEDITEDNGPLFYYPGSHRTPEYNFSHFKNTVEDITYDNYPEYETFMEELMEASPFQKVKFLAKKGDALIWSSNIIHGGSAVNDPNSTRFSQVTHYYFKDCVYYTPMLSNMVTHELFIRRFLVNIRTGEAVKNSWNGLKTDLLRTRNLLYTINNHIKLPKVMRWIAAKLK</sequence>
<keyword evidence="1" id="KW-0560">Oxidoreductase</keyword>
<dbReference type="InterPro" id="IPR008775">
    <property type="entry name" value="Phytyl_CoA_dOase-like"/>
</dbReference>
<evidence type="ECO:0000313" key="1">
    <source>
        <dbReference type="EMBL" id="MDU0807552.1"/>
    </source>
</evidence>
<name>A0ABU3TPE3_9BACT</name>
<dbReference type="Proteomes" id="UP001249959">
    <property type="component" value="Unassembled WGS sequence"/>
</dbReference>
<dbReference type="PANTHER" id="PTHR20883">
    <property type="entry name" value="PHYTANOYL-COA DIOXYGENASE DOMAIN CONTAINING 1"/>
    <property type="match status" value="1"/>
</dbReference>
<dbReference type="Gene3D" id="2.60.120.620">
    <property type="entry name" value="q2cbj1_9rhob like domain"/>
    <property type="match status" value="1"/>
</dbReference>
<keyword evidence="2" id="KW-1185">Reference proteome</keyword>
<accession>A0ABU3TPE3</accession>
<gene>
    <name evidence="1" type="ORF">PQG45_00730</name>
</gene>
<dbReference type="PANTHER" id="PTHR20883:SF51">
    <property type="entry name" value="PHYTANOYL-COA HYDROXYLASE"/>
    <property type="match status" value="1"/>
</dbReference>
<dbReference type="Pfam" id="PF05721">
    <property type="entry name" value="PhyH"/>
    <property type="match status" value="1"/>
</dbReference>
<organism evidence="1 2">
    <name type="scientific">Aquirufa regiilacus</name>
    <dbReference type="NCBI Taxonomy" id="3024868"/>
    <lineage>
        <taxon>Bacteria</taxon>
        <taxon>Pseudomonadati</taxon>
        <taxon>Bacteroidota</taxon>
        <taxon>Cytophagia</taxon>
        <taxon>Cytophagales</taxon>
        <taxon>Flectobacillaceae</taxon>
        <taxon>Aquirufa</taxon>
    </lineage>
</organism>
<keyword evidence="1" id="KW-0223">Dioxygenase</keyword>
<evidence type="ECO:0000313" key="2">
    <source>
        <dbReference type="Proteomes" id="UP001249959"/>
    </source>
</evidence>
<proteinExistence type="predicted"/>
<dbReference type="GO" id="GO:0051213">
    <property type="term" value="F:dioxygenase activity"/>
    <property type="evidence" value="ECO:0007669"/>
    <property type="project" value="UniProtKB-KW"/>
</dbReference>
<dbReference type="EMBL" id="JAVNWW010000001">
    <property type="protein sequence ID" value="MDU0807552.1"/>
    <property type="molecule type" value="Genomic_DNA"/>
</dbReference>